<dbReference type="VEuPathDB" id="ToxoDB:EBH_0085470"/>
<gene>
    <name evidence="1" type="ORF">EBH_0085470</name>
</gene>
<sequence>MLQASGFQEGSKHSVVGGPLYSMGHKSLPGKPVSLLYRPINLPLPILLTHVPRNKRKAEHFPEKLNISQAQEGAVLRKQYPVNCHGTPSDLTCAEVAKQEVEGEDNYCQLQLTKIPMKALQEPTGTSFHGGYSVYNGPTDQGWQEPGRLVTHPRRAAWLAEKRLTPLRAVPEISVKSSKRSFREDENDDDEFVAAIEAFLNGPAG</sequence>
<name>U6LVS8_9EIME</name>
<reference evidence="1" key="2">
    <citation type="submission" date="2013-10" db="EMBL/GenBank/DDBJ databases">
        <authorList>
            <person name="Aslett M."/>
        </authorList>
    </citation>
    <scope>NUCLEOTIDE SEQUENCE [LARGE SCALE GENOMIC DNA]</scope>
    <source>
        <strain evidence="1">Houghton</strain>
    </source>
</reference>
<keyword evidence="2" id="KW-1185">Reference proteome</keyword>
<evidence type="ECO:0000313" key="2">
    <source>
        <dbReference type="Proteomes" id="UP000030750"/>
    </source>
</evidence>
<dbReference type="OrthoDB" id="349814at2759"/>
<dbReference type="EMBL" id="HG714605">
    <property type="protein sequence ID" value="CDJ54251.1"/>
    <property type="molecule type" value="Genomic_DNA"/>
</dbReference>
<dbReference type="AlphaFoldDB" id="U6LVS8"/>
<reference evidence="1" key="1">
    <citation type="submission" date="2013-10" db="EMBL/GenBank/DDBJ databases">
        <title>Genomic analysis of the causative agents of coccidiosis in chickens.</title>
        <authorList>
            <person name="Reid A.J."/>
            <person name="Blake D."/>
            <person name="Billington K."/>
            <person name="Browne H."/>
            <person name="Dunn M."/>
            <person name="Hung S."/>
            <person name="Kawahara F."/>
            <person name="Miranda-Saavedra D."/>
            <person name="Mourier T."/>
            <person name="Nagra H."/>
            <person name="Otto T.D."/>
            <person name="Rawlings N."/>
            <person name="Sanchez A."/>
            <person name="Sanders M."/>
            <person name="Subramaniam C."/>
            <person name="Tay Y."/>
            <person name="Dear P."/>
            <person name="Doerig C."/>
            <person name="Gruber A."/>
            <person name="Parkinson J."/>
            <person name="Shirley M."/>
            <person name="Wan K.L."/>
            <person name="Berriman M."/>
            <person name="Tomley F."/>
            <person name="Pain A."/>
        </authorList>
    </citation>
    <scope>NUCLEOTIDE SEQUENCE [LARGE SCALE GENOMIC DNA]</scope>
    <source>
        <strain evidence="1">Houghton</strain>
    </source>
</reference>
<dbReference type="Proteomes" id="UP000030750">
    <property type="component" value="Unassembled WGS sequence"/>
</dbReference>
<evidence type="ECO:0000313" key="1">
    <source>
        <dbReference type="EMBL" id="CDJ54251.1"/>
    </source>
</evidence>
<organism evidence="1 2">
    <name type="scientific">Eimeria brunetti</name>
    <dbReference type="NCBI Taxonomy" id="51314"/>
    <lineage>
        <taxon>Eukaryota</taxon>
        <taxon>Sar</taxon>
        <taxon>Alveolata</taxon>
        <taxon>Apicomplexa</taxon>
        <taxon>Conoidasida</taxon>
        <taxon>Coccidia</taxon>
        <taxon>Eucoccidiorida</taxon>
        <taxon>Eimeriorina</taxon>
        <taxon>Eimeriidae</taxon>
        <taxon>Eimeria</taxon>
    </lineage>
</organism>
<accession>U6LVS8</accession>
<protein>
    <submittedName>
        <fullName evidence="1">Uncharacterized protein</fullName>
    </submittedName>
</protein>
<proteinExistence type="predicted"/>